<name>A0A840WLS0_9RHOB</name>
<sequence>MPVSRRSFLSVLGGGVILAAGGGALFATTRTPTKALAPWAEAGQYADARTFALSHAILAPNPHNLQPWMVSLDGADQVTLYRDPTRALPHTDPYDRQITIGLGCFLEQMRIAATARGIRTETNLVLEGDVVARVTFYDEGIATDPLFAAIPHRRTTKEPFDMAQPVAAADIPRLNPDIAGIRFDGTADSAKVAELRDIAWQAWLIEYETPHTLQESIDVMRLGKAEIEANPDGIDLGGPFLEGLMVAGMLTRDDLGTPGTQSYQAGYDIYQPLFTATPAFVWITSPGNSRTDQIAAGAAWLRLNLGTTAAGMALHPVSQALQEYPEMTAQYDRIHGLLARDGETVQMLGRLGYAAPVPQTPRWSLDAKLRSSV</sequence>
<evidence type="ECO:0000313" key="2">
    <source>
        <dbReference type="Proteomes" id="UP000553766"/>
    </source>
</evidence>
<proteinExistence type="predicted"/>
<dbReference type="RefSeq" id="WP_184010153.1">
    <property type="nucleotide sequence ID" value="NZ_JACIJS010000004.1"/>
</dbReference>
<dbReference type="Gene3D" id="3.40.109.10">
    <property type="entry name" value="NADH Oxidase"/>
    <property type="match status" value="1"/>
</dbReference>
<reference evidence="1 2" key="1">
    <citation type="submission" date="2020-08" db="EMBL/GenBank/DDBJ databases">
        <title>Genomic Encyclopedia of Type Strains, Phase IV (KMG-IV): sequencing the most valuable type-strain genomes for metagenomic binning, comparative biology and taxonomic classification.</title>
        <authorList>
            <person name="Goeker M."/>
        </authorList>
    </citation>
    <scope>NUCLEOTIDE SEQUENCE [LARGE SCALE GENOMIC DNA]</scope>
    <source>
        <strain evidence="1 2">DSM 103377</strain>
    </source>
</reference>
<evidence type="ECO:0000313" key="1">
    <source>
        <dbReference type="EMBL" id="MBB5515491.1"/>
    </source>
</evidence>
<dbReference type="SUPFAM" id="SSF55469">
    <property type="entry name" value="FMN-dependent nitroreductase-like"/>
    <property type="match status" value="1"/>
</dbReference>
<dbReference type="Proteomes" id="UP000553766">
    <property type="component" value="Unassembled WGS sequence"/>
</dbReference>
<protein>
    <recommendedName>
        <fullName evidence="3">Twin-arginine translocation pathway signal protein</fullName>
    </recommendedName>
</protein>
<gene>
    <name evidence="1" type="ORF">FHS89_001503</name>
</gene>
<dbReference type="GO" id="GO:0016491">
    <property type="term" value="F:oxidoreductase activity"/>
    <property type="evidence" value="ECO:0007669"/>
    <property type="project" value="InterPro"/>
</dbReference>
<evidence type="ECO:0008006" key="3">
    <source>
        <dbReference type="Google" id="ProtNLM"/>
    </source>
</evidence>
<dbReference type="NCBIfam" id="NF047509">
    <property type="entry name" value="Rv3131_FMN_oxido"/>
    <property type="match status" value="1"/>
</dbReference>
<keyword evidence="2" id="KW-1185">Reference proteome</keyword>
<organism evidence="1 2">
    <name type="scientific">Rubricella aquisinus</name>
    <dbReference type="NCBI Taxonomy" id="2028108"/>
    <lineage>
        <taxon>Bacteria</taxon>
        <taxon>Pseudomonadati</taxon>
        <taxon>Pseudomonadota</taxon>
        <taxon>Alphaproteobacteria</taxon>
        <taxon>Rhodobacterales</taxon>
        <taxon>Paracoccaceae</taxon>
        <taxon>Rubricella</taxon>
    </lineage>
</organism>
<dbReference type="PROSITE" id="PS51318">
    <property type="entry name" value="TAT"/>
    <property type="match status" value="1"/>
</dbReference>
<comment type="caution">
    <text evidence="1">The sequence shown here is derived from an EMBL/GenBank/DDBJ whole genome shotgun (WGS) entry which is preliminary data.</text>
</comment>
<dbReference type="InterPro" id="IPR000415">
    <property type="entry name" value="Nitroreductase-like"/>
</dbReference>
<dbReference type="AlphaFoldDB" id="A0A840WLS0"/>
<dbReference type="InterPro" id="IPR006311">
    <property type="entry name" value="TAT_signal"/>
</dbReference>
<accession>A0A840WLS0</accession>
<dbReference type="EMBL" id="JACIJS010000004">
    <property type="protein sequence ID" value="MBB5515491.1"/>
    <property type="molecule type" value="Genomic_DNA"/>
</dbReference>